<dbReference type="GeneID" id="30976041"/>
<dbReference type="SUPFAM" id="SSF48452">
    <property type="entry name" value="TPR-like"/>
    <property type="match status" value="1"/>
</dbReference>
<dbReference type="InterPro" id="IPR011990">
    <property type="entry name" value="TPR-like_helical_dom_sf"/>
</dbReference>
<dbReference type="VEuPathDB" id="FungiDB:ASPACDRAFT_49260"/>
<dbReference type="Gene3D" id="1.25.40.10">
    <property type="entry name" value="Tetratricopeptide repeat domain"/>
    <property type="match status" value="2"/>
</dbReference>
<dbReference type="STRING" id="690307.A0A1L9X901"/>
<proteinExistence type="predicted"/>
<evidence type="ECO:0000313" key="2">
    <source>
        <dbReference type="Proteomes" id="UP000184546"/>
    </source>
</evidence>
<dbReference type="Pfam" id="PF13424">
    <property type="entry name" value="TPR_12"/>
    <property type="match status" value="2"/>
</dbReference>
<organism evidence="1 2">
    <name type="scientific">Aspergillus aculeatus (strain ATCC 16872 / CBS 172.66 / WB 5094)</name>
    <dbReference type="NCBI Taxonomy" id="690307"/>
    <lineage>
        <taxon>Eukaryota</taxon>
        <taxon>Fungi</taxon>
        <taxon>Dikarya</taxon>
        <taxon>Ascomycota</taxon>
        <taxon>Pezizomycotina</taxon>
        <taxon>Eurotiomycetes</taxon>
        <taxon>Eurotiomycetidae</taxon>
        <taxon>Eurotiales</taxon>
        <taxon>Aspergillaceae</taxon>
        <taxon>Aspergillus</taxon>
        <taxon>Aspergillus subgen. Circumdati</taxon>
    </lineage>
</organism>
<dbReference type="RefSeq" id="XP_020061252.1">
    <property type="nucleotide sequence ID" value="XM_020202227.1"/>
</dbReference>
<reference evidence="2" key="1">
    <citation type="journal article" date="2017" name="Genome Biol.">
        <title>Comparative genomics reveals high biological diversity and specific adaptations in the industrially and medically important fungal genus Aspergillus.</title>
        <authorList>
            <person name="de Vries R.P."/>
            <person name="Riley R."/>
            <person name="Wiebenga A."/>
            <person name="Aguilar-Osorio G."/>
            <person name="Amillis S."/>
            <person name="Uchima C.A."/>
            <person name="Anderluh G."/>
            <person name="Asadollahi M."/>
            <person name="Askin M."/>
            <person name="Barry K."/>
            <person name="Battaglia E."/>
            <person name="Bayram O."/>
            <person name="Benocci T."/>
            <person name="Braus-Stromeyer S.A."/>
            <person name="Caldana C."/>
            <person name="Canovas D."/>
            <person name="Cerqueira G.C."/>
            <person name="Chen F."/>
            <person name="Chen W."/>
            <person name="Choi C."/>
            <person name="Clum A."/>
            <person name="Dos Santos R.A."/>
            <person name="Damasio A.R."/>
            <person name="Diallinas G."/>
            <person name="Emri T."/>
            <person name="Fekete E."/>
            <person name="Flipphi M."/>
            <person name="Freyberg S."/>
            <person name="Gallo A."/>
            <person name="Gournas C."/>
            <person name="Habgood R."/>
            <person name="Hainaut M."/>
            <person name="Harispe M.L."/>
            <person name="Henrissat B."/>
            <person name="Hilden K.S."/>
            <person name="Hope R."/>
            <person name="Hossain A."/>
            <person name="Karabika E."/>
            <person name="Karaffa L."/>
            <person name="Karanyi Z."/>
            <person name="Krasevec N."/>
            <person name="Kuo A."/>
            <person name="Kusch H."/>
            <person name="LaButti K."/>
            <person name="Lagendijk E.L."/>
            <person name="Lapidus A."/>
            <person name="Levasseur A."/>
            <person name="Lindquist E."/>
            <person name="Lipzen A."/>
            <person name="Logrieco A.F."/>
            <person name="MacCabe A."/>
            <person name="Maekelae M.R."/>
            <person name="Malavazi I."/>
            <person name="Melin P."/>
            <person name="Meyer V."/>
            <person name="Mielnichuk N."/>
            <person name="Miskei M."/>
            <person name="Molnar A.P."/>
            <person name="Mule G."/>
            <person name="Ngan C.Y."/>
            <person name="Orejas M."/>
            <person name="Orosz E."/>
            <person name="Ouedraogo J.P."/>
            <person name="Overkamp K.M."/>
            <person name="Park H.-S."/>
            <person name="Perrone G."/>
            <person name="Piumi F."/>
            <person name="Punt P.J."/>
            <person name="Ram A.F."/>
            <person name="Ramon A."/>
            <person name="Rauscher S."/>
            <person name="Record E."/>
            <person name="Riano-Pachon D.M."/>
            <person name="Robert V."/>
            <person name="Roehrig J."/>
            <person name="Ruller R."/>
            <person name="Salamov A."/>
            <person name="Salih N.S."/>
            <person name="Samson R.A."/>
            <person name="Sandor E."/>
            <person name="Sanguinetti M."/>
            <person name="Schuetze T."/>
            <person name="Sepcic K."/>
            <person name="Shelest E."/>
            <person name="Sherlock G."/>
            <person name="Sophianopoulou V."/>
            <person name="Squina F.M."/>
            <person name="Sun H."/>
            <person name="Susca A."/>
            <person name="Todd R.B."/>
            <person name="Tsang A."/>
            <person name="Unkles S.E."/>
            <person name="van de Wiele N."/>
            <person name="van Rossen-Uffink D."/>
            <person name="Oliveira J.V."/>
            <person name="Vesth T.C."/>
            <person name="Visser J."/>
            <person name="Yu J.-H."/>
            <person name="Zhou M."/>
            <person name="Andersen M.R."/>
            <person name="Archer D.B."/>
            <person name="Baker S.E."/>
            <person name="Benoit I."/>
            <person name="Brakhage A.A."/>
            <person name="Braus G.H."/>
            <person name="Fischer R."/>
            <person name="Frisvad J.C."/>
            <person name="Goldman G.H."/>
            <person name="Houbraken J."/>
            <person name="Oakley B."/>
            <person name="Pocsi I."/>
            <person name="Scazzocchio C."/>
            <person name="Seiboth B."/>
            <person name="vanKuyk P.A."/>
            <person name="Wortman J."/>
            <person name="Dyer P.S."/>
            <person name="Grigoriev I.V."/>
        </authorList>
    </citation>
    <scope>NUCLEOTIDE SEQUENCE [LARGE SCALE GENOMIC DNA]</scope>
    <source>
        <strain evidence="2">ATCC 16872 / CBS 172.66 / WB 5094</strain>
    </source>
</reference>
<dbReference type="OrthoDB" id="1658288at2759"/>
<evidence type="ECO:0000313" key="1">
    <source>
        <dbReference type="EMBL" id="OJK04913.1"/>
    </source>
</evidence>
<name>A0A1L9X901_ASPA1</name>
<keyword evidence="2" id="KW-1185">Reference proteome</keyword>
<sequence length="557" mass="62720">MQMWMKGTATTPPLRDILPRSANGQIVFTSRNRKLAIKLASPEVLSIPDVDKDTASKMLETLLVQKGLLRDDLLTLAFLEQLDFFPLAIAQAADYINENDIELSDYLFIFKEKEATAIELMSEEFDSEGNQNPVITTWLISFQQIQELNRLATDYLSFISCISPKDIPQSILPPAPSAKKHADALGLLNAYSFISLHACNSSFSLHRLVHLAVQNWLRKAGFLSLWVQKTMQRLDDIFPSTDPENRALWRSNLPHTLFLQESGEFQKIRHDYGDFIIRHPDSLTSLSILGSLLLYQGKSQEAEALIRKALQKREKVLGLEHPHALRSTYDLALVLQGQGKAKEAEAINQRVLDWREKTLGPDHADTLACWPVLCYQGKYEDAETMLGQALELSKKVLGLEHPQTLTNADNLGLVLHYQGKYLETEAINQQALEGYKTFLVPEHPDTLTSMRNLAYALKGLRKDQDALALMAKCFQLRKKVLGPDHPHVKLCVEAIEKWLYGTSPSRVGVSLHLYTTTDRALSLNPPRKTTDQPRANVLWGAPSPESLLEYLFGDGTL</sequence>
<accession>A0A1L9X901</accession>
<protein>
    <recommendedName>
        <fullName evidence="3">Kinesin light chain</fullName>
    </recommendedName>
</protein>
<dbReference type="InterPro" id="IPR053137">
    <property type="entry name" value="NLR-like"/>
</dbReference>
<dbReference type="Proteomes" id="UP000184546">
    <property type="component" value="Unassembled WGS sequence"/>
</dbReference>
<dbReference type="OMA" id="METGESH"/>
<dbReference type="AlphaFoldDB" id="A0A1L9X901"/>
<dbReference type="PANTHER" id="PTHR46082:SF6">
    <property type="entry name" value="AAA+ ATPASE DOMAIN-CONTAINING PROTEIN-RELATED"/>
    <property type="match status" value="1"/>
</dbReference>
<dbReference type="PANTHER" id="PTHR46082">
    <property type="entry name" value="ATP/GTP-BINDING PROTEIN-RELATED"/>
    <property type="match status" value="1"/>
</dbReference>
<dbReference type="EMBL" id="KV878970">
    <property type="protein sequence ID" value="OJK04913.1"/>
    <property type="molecule type" value="Genomic_DNA"/>
</dbReference>
<evidence type="ECO:0008006" key="3">
    <source>
        <dbReference type="Google" id="ProtNLM"/>
    </source>
</evidence>
<gene>
    <name evidence="1" type="ORF">ASPACDRAFT_49260</name>
</gene>
<dbReference type="Pfam" id="PF13374">
    <property type="entry name" value="TPR_10"/>
    <property type="match status" value="1"/>
</dbReference>